<dbReference type="PROSITE" id="PS51085">
    <property type="entry name" value="2FE2S_FER_2"/>
    <property type="match status" value="1"/>
</dbReference>
<dbReference type="PROSITE" id="PS00198">
    <property type="entry name" value="4FE4S_FER_1"/>
    <property type="match status" value="2"/>
</dbReference>
<dbReference type="Pfam" id="PF02906">
    <property type="entry name" value="Fe_hyd_lg_C"/>
    <property type="match status" value="1"/>
</dbReference>
<dbReference type="InterPro" id="IPR017896">
    <property type="entry name" value="4Fe4S_Fe-S-bd"/>
</dbReference>
<dbReference type="InterPro" id="IPR000283">
    <property type="entry name" value="NADH_UbQ_OxRdtase_75kDa_su_CS"/>
</dbReference>
<dbReference type="InterPro" id="IPR049830">
    <property type="entry name" value="HndD"/>
</dbReference>
<evidence type="ECO:0000256" key="8">
    <source>
        <dbReference type="ARBA" id="ARBA00022967"/>
    </source>
</evidence>
<feature type="domain" description="4Fe-4S ferredoxin-type" evidence="15">
    <location>
        <begin position="137"/>
        <end position="167"/>
    </location>
</feature>
<evidence type="ECO:0000256" key="7">
    <source>
        <dbReference type="ARBA" id="ARBA00022737"/>
    </source>
</evidence>
<dbReference type="InterPro" id="IPR001041">
    <property type="entry name" value="2Fe-2S_ferredoxin-type"/>
</dbReference>
<comment type="subcellular location">
    <subcellularLocation>
        <location evidence="2">Membrane</location>
    </subcellularLocation>
</comment>
<name>A0A136Q2M8_9FIRM</name>
<reference evidence="17 18" key="1">
    <citation type="submission" date="2016-02" db="EMBL/GenBank/DDBJ databases">
        <authorList>
            <person name="Wen L."/>
            <person name="He K."/>
            <person name="Yang H."/>
        </authorList>
    </citation>
    <scope>NUCLEOTIDE SEQUENCE [LARGE SCALE GENOMIC DNA]</scope>
    <source>
        <strain evidence="17 18">DSM 22607</strain>
    </source>
</reference>
<feature type="domain" description="4Fe-4S His(Cys)3-ligated-type" evidence="16">
    <location>
        <begin position="78"/>
        <end position="117"/>
    </location>
</feature>
<dbReference type="STRING" id="626937.HMPREF3293_02186"/>
<evidence type="ECO:0000256" key="9">
    <source>
        <dbReference type="ARBA" id="ARBA00023004"/>
    </source>
</evidence>
<keyword evidence="10" id="KW-0411">Iron-sulfur</keyword>
<keyword evidence="5" id="KW-0001">2Fe-2S</keyword>
<dbReference type="Proteomes" id="UP000070366">
    <property type="component" value="Unassembled WGS sequence"/>
</dbReference>
<dbReference type="EMBL" id="LSZW01000063">
    <property type="protein sequence ID" value="KXK64938.1"/>
    <property type="molecule type" value="Genomic_DNA"/>
</dbReference>
<evidence type="ECO:0000256" key="3">
    <source>
        <dbReference type="ARBA" id="ARBA00005404"/>
    </source>
</evidence>
<dbReference type="GO" id="GO:0051537">
    <property type="term" value="F:2 iron, 2 sulfur cluster binding"/>
    <property type="evidence" value="ECO:0007669"/>
    <property type="project" value="UniProtKB-KW"/>
</dbReference>
<dbReference type="GO" id="GO:0005506">
    <property type="term" value="F:iron ion binding"/>
    <property type="evidence" value="ECO:0007669"/>
    <property type="project" value="InterPro"/>
</dbReference>
<evidence type="ECO:0000256" key="13">
    <source>
        <dbReference type="ARBA" id="ARBA00034078"/>
    </source>
</evidence>
<dbReference type="RefSeq" id="WP_066518537.1">
    <property type="nucleotide sequence ID" value="NZ_CABMOF010000001.1"/>
</dbReference>
<evidence type="ECO:0000256" key="1">
    <source>
        <dbReference type="ARBA" id="ARBA00001966"/>
    </source>
</evidence>
<keyword evidence="11" id="KW-0520">NAD</keyword>
<dbReference type="FunFam" id="3.10.20.740:FF:000004">
    <property type="entry name" value="NADH-quinone oxidoreductase"/>
    <property type="match status" value="1"/>
</dbReference>
<sequence length="580" mass="63181">MVSLTIDGVKVEAPDNSTVLDAARKANIDIPTLCYLKGVNALGACRICLVEVKNNPALQAACVLPVAEGMEVFTKSEKVLKARKVSLDLLLSNHDRECLTCVRNKNCELQTLADEFNIRNIKYEGEKIYKDIDDQSVSVVRNPNKCVLCKRCIAACENIQTVGVIGSTNRGFKTMVEPVWGKSLVDVPCINCGQCIVSCPVGALSEKSEIDNVWAALHNPSMHVVVQPAPAVRVAIGEEFGMPMGTRVTGKLAAALRRMGFDKVFDTDFGADLTIMEEGYEFINRVKNGGTLPMITSCSPGWIKFAEYFFPDMLDNLSSCKSPHQMLGAVIKSYYAQENGIDPAKIFTVSVMPCTAKKYEKDRAGEDATGYPDVDAVLTTREMAQMIKEAGIDFVNLPDEDFDPVLGTSTGAGVIFGATGGVMEAALRTVAEVLTGEELKSIDFCDVRGIAGIKEAEIMVGDMPVKVAVASGTGNARKLLEAVRSGEKEYHFIEIMACPGGCVNGGGQPIVSARIKNVLDPRVVRAQGLYDEDCDKPLRKSHENPDIQKLYDDFLGEPNSHKAHELLHTFYEAKPKYKEQ</sequence>
<dbReference type="PANTHER" id="PTHR11615">
    <property type="entry name" value="NITRATE, FORMATE, IRON DEHYDROGENASE"/>
    <property type="match status" value="1"/>
</dbReference>
<dbReference type="OrthoDB" id="9805142at2"/>
<dbReference type="PATRIC" id="fig|626937.4.peg.2155"/>
<dbReference type="Gene3D" id="3.40.950.10">
    <property type="entry name" value="Fe-only Hydrogenase (Larger Subunit), Chain L, domain 3"/>
    <property type="match status" value="1"/>
</dbReference>
<dbReference type="Gene3D" id="4.10.260.20">
    <property type="entry name" value="Iron hydrogenase, small subunit"/>
    <property type="match status" value="1"/>
</dbReference>
<dbReference type="NCBIfam" id="TIGR02512">
    <property type="entry name" value="FeFe_hydrog_A"/>
    <property type="match status" value="1"/>
</dbReference>
<comment type="cofactor">
    <cofactor evidence="13">
        <name>[2Fe-2S] cluster</name>
        <dbReference type="ChEBI" id="CHEBI:190135"/>
    </cofactor>
</comment>
<dbReference type="InterPro" id="IPR013352">
    <property type="entry name" value="Fe_hydrogenase_subset"/>
</dbReference>
<evidence type="ECO:0000256" key="10">
    <source>
        <dbReference type="ARBA" id="ARBA00023014"/>
    </source>
</evidence>
<dbReference type="InterPro" id="IPR050340">
    <property type="entry name" value="Cytosolic_Fe-S_CAF"/>
</dbReference>
<dbReference type="GO" id="GO:0042773">
    <property type="term" value="P:ATP synthesis coupled electron transport"/>
    <property type="evidence" value="ECO:0007669"/>
    <property type="project" value="InterPro"/>
</dbReference>
<dbReference type="Pfam" id="PF13510">
    <property type="entry name" value="Fer2_4"/>
    <property type="match status" value="1"/>
</dbReference>
<evidence type="ECO:0000256" key="6">
    <source>
        <dbReference type="ARBA" id="ARBA00022723"/>
    </source>
</evidence>
<dbReference type="NCBIfam" id="NF040763">
    <property type="entry name" value="FeFe_hydrog_A6"/>
    <property type="match status" value="1"/>
</dbReference>
<proteinExistence type="inferred from homology"/>
<dbReference type="InterPro" id="IPR004108">
    <property type="entry name" value="Fe_hydrogenase_lsu_C"/>
</dbReference>
<dbReference type="Gene3D" id="3.10.20.740">
    <property type="match status" value="1"/>
</dbReference>
<dbReference type="PROSITE" id="PS51839">
    <property type="entry name" value="4FE4S_HC3"/>
    <property type="match status" value="1"/>
</dbReference>
<feature type="domain" description="4Fe-4S ferredoxin-type" evidence="15">
    <location>
        <begin position="181"/>
        <end position="209"/>
    </location>
</feature>
<evidence type="ECO:0000256" key="2">
    <source>
        <dbReference type="ARBA" id="ARBA00004370"/>
    </source>
</evidence>
<dbReference type="Gene3D" id="3.40.50.1780">
    <property type="match status" value="1"/>
</dbReference>
<dbReference type="Pfam" id="PF02256">
    <property type="entry name" value="Fe_hyd_SSU"/>
    <property type="match status" value="1"/>
</dbReference>
<dbReference type="GO" id="GO:0016020">
    <property type="term" value="C:membrane"/>
    <property type="evidence" value="ECO:0007669"/>
    <property type="project" value="UniProtKB-SubCell"/>
</dbReference>
<evidence type="ECO:0000313" key="17">
    <source>
        <dbReference type="EMBL" id="KXK64938.1"/>
    </source>
</evidence>
<keyword evidence="8" id="KW-1278">Translocase</keyword>
<dbReference type="GO" id="GO:0051539">
    <property type="term" value="F:4 iron, 4 sulfur cluster binding"/>
    <property type="evidence" value="ECO:0007669"/>
    <property type="project" value="UniProtKB-KW"/>
</dbReference>
<dbReference type="AlphaFoldDB" id="A0A136Q2M8"/>
<dbReference type="PROSITE" id="PS51379">
    <property type="entry name" value="4FE4S_FER_2"/>
    <property type="match status" value="2"/>
</dbReference>
<dbReference type="InterPro" id="IPR017900">
    <property type="entry name" value="4Fe4S_Fe_S_CS"/>
</dbReference>
<dbReference type="PROSITE" id="PS00641">
    <property type="entry name" value="COMPLEX1_75K_1"/>
    <property type="match status" value="1"/>
</dbReference>
<evidence type="ECO:0000256" key="4">
    <source>
        <dbReference type="ARBA" id="ARBA00022485"/>
    </source>
</evidence>
<protein>
    <submittedName>
        <fullName evidence="17">Putative ferredoxin hydrogenase HydA1</fullName>
    </submittedName>
</protein>
<dbReference type="InterPro" id="IPR019574">
    <property type="entry name" value="NADH_UbQ_OxRdtase_Gsu_4Fe4S-bd"/>
</dbReference>
<accession>A0A136Q2M8</accession>
<dbReference type="SMART" id="SM00902">
    <property type="entry name" value="Fe_hyd_SSU"/>
    <property type="match status" value="1"/>
</dbReference>
<keyword evidence="12" id="KW-0472">Membrane</keyword>
<evidence type="ECO:0000259" key="14">
    <source>
        <dbReference type="PROSITE" id="PS51085"/>
    </source>
</evidence>
<keyword evidence="7" id="KW-0677">Repeat</keyword>
<evidence type="ECO:0000313" key="18">
    <source>
        <dbReference type="Proteomes" id="UP000070366"/>
    </source>
</evidence>
<comment type="similarity">
    <text evidence="3">Belongs to the complex I 75 kDa subunit family.</text>
</comment>
<keyword evidence="4" id="KW-0004">4Fe-4S</keyword>
<dbReference type="SUPFAM" id="SSF54862">
    <property type="entry name" value="4Fe-4S ferredoxins"/>
    <property type="match status" value="1"/>
</dbReference>
<dbReference type="InterPro" id="IPR036010">
    <property type="entry name" value="2Fe-2S_ferredoxin-like_sf"/>
</dbReference>
<evidence type="ECO:0000259" key="16">
    <source>
        <dbReference type="PROSITE" id="PS51839"/>
    </source>
</evidence>
<evidence type="ECO:0000256" key="11">
    <source>
        <dbReference type="ARBA" id="ARBA00023027"/>
    </source>
</evidence>
<dbReference type="InterPro" id="IPR003149">
    <property type="entry name" value="Fe_hydrogenase_ssu"/>
</dbReference>
<evidence type="ECO:0000259" key="15">
    <source>
        <dbReference type="PROSITE" id="PS51379"/>
    </source>
</evidence>
<comment type="cofactor">
    <cofactor evidence="1">
        <name>[4Fe-4S] cluster</name>
        <dbReference type="ChEBI" id="CHEBI:49883"/>
    </cofactor>
</comment>
<dbReference type="GO" id="GO:0008137">
    <property type="term" value="F:NADH dehydrogenase (ubiquinone) activity"/>
    <property type="evidence" value="ECO:0007669"/>
    <property type="project" value="InterPro"/>
</dbReference>
<dbReference type="SUPFAM" id="SSF53920">
    <property type="entry name" value="Fe-only hydrogenase"/>
    <property type="match status" value="1"/>
</dbReference>
<organism evidence="17 18">
    <name type="scientific">Christensenella minuta</name>
    <dbReference type="NCBI Taxonomy" id="626937"/>
    <lineage>
        <taxon>Bacteria</taxon>
        <taxon>Bacillati</taxon>
        <taxon>Bacillota</taxon>
        <taxon>Clostridia</taxon>
        <taxon>Christensenellales</taxon>
        <taxon>Christensenellaceae</taxon>
        <taxon>Christensenella</taxon>
    </lineage>
</organism>
<gene>
    <name evidence="17" type="ORF">HMPREF3293_02186</name>
</gene>
<dbReference type="KEGG" id="cmiu:B1H56_04375"/>
<dbReference type="InterPro" id="IPR036991">
    <property type="entry name" value="Fe_hydrogenase_ssu_sf"/>
</dbReference>
<feature type="domain" description="2Fe-2S ferredoxin-type" evidence="14">
    <location>
        <begin position="1"/>
        <end position="78"/>
    </location>
</feature>
<evidence type="ECO:0000256" key="5">
    <source>
        <dbReference type="ARBA" id="ARBA00022714"/>
    </source>
</evidence>
<dbReference type="Pfam" id="PF10588">
    <property type="entry name" value="NADH-G_4Fe-4S_3"/>
    <property type="match status" value="1"/>
</dbReference>
<dbReference type="SUPFAM" id="SSF54292">
    <property type="entry name" value="2Fe-2S ferredoxin-like"/>
    <property type="match status" value="1"/>
</dbReference>
<keyword evidence="9" id="KW-0408">Iron</keyword>
<keyword evidence="6" id="KW-0479">Metal-binding</keyword>
<dbReference type="InterPro" id="IPR009016">
    <property type="entry name" value="Fe_hydrogenase"/>
</dbReference>
<dbReference type="Gene3D" id="3.30.70.20">
    <property type="match status" value="1"/>
</dbReference>
<dbReference type="GO" id="GO:0008901">
    <property type="term" value="F:ferredoxin hydrogenase activity"/>
    <property type="evidence" value="ECO:0007669"/>
    <property type="project" value="InterPro"/>
</dbReference>
<dbReference type="SMART" id="SM00929">
    <property type="entry name" value="NADH-G_4Fe-4S_3"/>
    <property type="match status" value="1"/>
</dbReference>
<keyword evidence="18" id="KW-1185">Reference proteome</keyword>
<dbReference type="FunFam" id="3.30.70.20:FF:000035">
    <property type="entry name" value="Iron hydrogenase 1"/>
    <property type="match status" value="1"/>
</dbReference>
<evidence type="ECO:0000256" key="12">
    <source>
        <dbReference type="ARBA" id="ARBA00023136"/>
    </source>
</evidence>
<comment type="caution">
    <text evidence="17">The sequence shown here is derived from an EMBL/GenBank/DDBJ whole genome shotgun (WGS) entry which is preliminary data.</text>
</comment>
<dbReference type="CDD" id="cd00207">
    <property type="entry name" value="fer2"/>
    <property type="match status" value="1"/>
</dbReference>